<name>A0ABV6DHE7_9BACL</name>
<evidence type="ECO:0000256" key="3">
    <source>
        <dbReference type="ARBA" id="ARBA00022723"/>
    </source>
</evidence>
<keyword evidence="9 14" id="KW-0067">ATP-binding</keyword>
<keyword evidence="4 14" id="KW-0547">Nucleotide-binding</keyword>
<dbReference type="PROSITE" id="PS51217">
    <property type="entry name" value="UVRD_HELICASE_CTER"/>
    <property type="match status" value="1"/>
</dbReference>
<evidence type="ECO:0000256" key="1">
    <source>
        <dbReference type="ARBA" id="ARBA00022485"/>
    </source>
</evidence>
<dbReference type="GO" id="GO:0003678">
    <property type="term" value="F:DNA helicase activity"/>
    <property type="evidence" value="ECO:0007669"/>
    <property type="project" value="UniProtKB-EC"/>
</dbReference>
<evidence type="ECO:0000256" key="6">
    <source>
        <dbReference type="ARBA" id="ARBA00022801"/>
    </source>
</evidence>
<comment type="cofactor">
    <cofactor evidence="14">
        <name>Mg(2+)</name>
        <dbReference type="ChEBI" id="CHEBI:18420"/>
    </cofactor>
</comment>
<keyword evidence="7 14" id="KW-0347">Helicase</keyword>
<keyword evidence="1 14" id="KW-0004">4Fe-4S</keyword>
<accession>A0ABV6DHE7</accession>
<evidence type="ECO:0000259" key="15">
    <source>
        <dbReference type="PROSITE" id="PS51217"/>
    </source>
</evidence>
<dbReference type="Proteomes" id="UP001589776">
    <property type="component" value="Unassembled WGS sequence"/>
</dbReference>
<evidence type="ECO:0000256" key="8">
    <source>
        <dbReference type="ARBA" id="ARBA00022839"/>
    </source>
</evidence>
<dbReference type="EC" id="3.1.-.-" evidence="14"/>
<comment type="subunit">
    <text evidence="14">Heterodimer of AddA and AddB.</text>
</comment>
<keyword evidence="5 14" id="KW-0227">DNA damage</keyword>
<evidence type="ECO:0000256" key="13">
    <source>
        <dbReference type="ARBA" id="ARBA00023204"/>
    </source>
</evidence>
<proteinExistence type="inferred from homology"/>
<feature type="binding site" evidence="14">
    <location>
        <position position="1144"/>
    </location>
    <ligand>
        <name>[4Fe-4S] cluster</name>
        <dbReference type="ChEBI" id="CHEBI:49883"/>
    </ligand>
</feature>
<dbReference type="Pfam" id="PF12705">
    <property type="entry name" value="PDDEXK_1"/>
    <property type="match status" value="1"/>
</dbReference>
<dbReference type="InterPro" id="IPR014140">
    <property type="entry name" value="DNA_helicase_suAddB"/>
</dbReference>
<organism evidence="16 17">
    <name type="scientific">Paenibacillus chartarius</name>
    <dbReference type="NCBI Taxonomy" id="747481"/>
    <lineage>
        <taxon>Bacteria</taxon>
        <taxon>Bacillati</taxon>
        <taxon>Bacillota</taxon>
        <taxon>Bacilli</taxon>
        <taxon>Bacillales</taxon>
        <taxon>Paenibacillaceae</taxon>
        <taxon>Paenibacillus</taxon>
    </lineage>
</organism>
<keyword evidence="11 14" id="KW-0411">Iron-sulfur</keyword>
<dbReference type="InterPro" id="IPR038726">
    <property type="entry name" value="PDDEXK_AddAB-type"/>
</dbReference>
<dbReference type="PANTHER" id="PTHR30591:SF1">
    <property type="entry name" value="RECBCD ENZYME SUBUNIT RECC"/>
    <property type="match status" value="1"/>
</dbReference>
<evidence type="ECO:0000256" key="5">
    <source>
        <dbReference type="ARBA" id="ARBA00022763"/>
    </source>
</evidence>
<dbReference type="RefSeq" id="WP_377469136.1">
    <property type="nucleotide sequence ID" value="NZ_JBHLWN010000025.1"/>
</dbReference>
<keyword evidence="17" id="KW-1185">Reference proteome</keyword>
<comment type="function">
    <text evidence="14">The heterodimer acts as both an ATP-dependent DNA helicase and an ATP-dependent, dual-direction single-stranded exonuclease. Recognizes the chi site generating a DNA molecule suitable for the initiation of homologous recombination. The AddB subunit has 5' -&gt; 3' nuclease activity but not helicase activity.</text>
</comment>
<dbReference type="Gene3D" id="3.40.50.300">
    <property type="entry name" value="P-loop containing nucleotide triphosphate hydrolases"/>
    <property type="match status" value="3"/>
</dbReference>
<comment type="miscellaneous">
    <text evidence="14">Despite having conserved helicase domains, this subunit does not have helicase activity.</text>
</comment>
<evidence type="ECO:0000313" key="17">
    <source>
        <dbReference type="Proteomes" id="UP001589776"/>
    </source>
</evidence>
<dbReference type="InterPro" id="IPR014017">
    <property type="entry name" value="DNA_helicase_UvrD-like_C"/>
</dbReference>
<reference evidence="16 17" key="1">
    <citation type="submission" date="2024-09" db="EMBL/GenBank/DDBJ databases">
        <authorList>
            <person name="Sun Q."/>
            <person name="Mori K."/>
        </authorList>
    </citation>
    <scope>NUCLEOTIDE SEQUENCE [LARGE SCALE GENOMIC DNA]</scope>
    <source>
        <strain evidence="16 17">CCM 7759</strain>
    </source>
</reference>
<dbReference type="SUPFAM" id="SSF52540">
    <property type="entry name" value="P-loop containing nucleoside triphosphate hydrolases"/>
    <property type="match status" value="1"/>
</dbReference>
<evidence type="ECO:0000256" key="14">
    <source>
        <dbReference type="HAMAP-Rule" id="MF_01452"/>
    </source>
</evidence>
<evidence type="ECO:0000256" key="4">
    <source>
        <dbReference type="ARBA" id="ARBA00022741"/>
    </source>
</evidence>
<dbReference type="HAMAP" id="MF_01452">
    <property type="entry name" value="AddB_type1"/>
    <property type="match status" value="1"/>
</dbReference>
<dbReference type="EMBL" id="JBHLWN010000025">
    <property type="protein sequence ID" value="MFC0212066.1"/>
    <property type="molecule type" value="Genomic_DNA"/>
</dbReference>
<sequence length="1188" mass="134236">MGVRWIIGRAGSGKTQRCLDEVRQRLVEEPDGHPLILLVPEQATFQAEYALVGGEGLQGMIRAQAISFHRLAWRIMQEEGGTARVPIDEVGKKLLLHKLLHKHRGELRYFHKGMDKMGFAGKLNELVTELKRYGVSAEQLESFAEREKRPEGGWLEDKLHDVRLLYRGLESELSRQYLDGEDVLELLIRQTPHSELIRSADIWIDGFHGLTPMELTAVEKLMQHARSVTMTLTLDRLYEAGEPIDELELFHKPARTCVELQQRLAAAGVKIVETVRLPETGGVSPRYRAAPVLAHLERNFEHRFGRHAPAYPAPSAEEREQLVIRAAANRRAEVEGAARDMIRLAREHGVRWRDMAVMIRDTEGYKDLIQTTFTDYGIPFFIDEKRHVLHHPLVELIRSAMEVTLRGWPYDAVFRCVKTDLLLPEDADGKAFEPDELRAGMDKLENVVLAYGVYGSRWTDGLPWGFLRRAGLDGEAPEMTARKEREERLVEACRAIVVGGLHPFEKRMKAARTVLERTEALMELLLGLRVPEKLERWSELAIEMGRPAKAREHSQLWARIMDMLDQLVELTGEEEVTTELFASLLDEGFESMKLGLVPPSLDQVLVGSMDRTRSGEVKYAYLLGVSDGVVPAKLSEDGVLTEQERVWLIERGLPLAEDSRRKLLDEQFIIYTALAVPSRRLWISYPQADEEGKAQLPSEIVPQLRPLFPAWREQTLAAEPNASDADEAQALFASRPARTLSHLAVQLKRWLQGERVSPVWWAAYDWLAGRTEWRERLDIGVRALFYTNREQKLSDASSLLLYGERLQASVSRMETFAGCPFSHFASYGLRLKERRLFRLEAPDIGQLYHATLDQFASELQQQGLDWGTLPPDELQRRTSAVVDALAPQLQGQILLSSNRFGYIKHKLTSIVGRAAEVLGQHARRGEFRPVQLEAVFGPGQPLPALTLPLDNGRIMDIVGRIDRVDSAELGDRLLLRVIDYKSGPTQLVLPEVLYGLSLQMLTYLDVVVSNAKVWLGRDAEPAGVLYFHVHNPLILHKNRPQPDEAAKELRRRFKMRGLVTADPDIVRAMDSELKSRGGYSELIPAALKADGGFYSASSVVTPQQWTSLREQVRGQIKRIGTDITDGKVAIEPYRLGKKTPCQMCAYRSVCQFEPLGEENGYRVLRPLSKGEVWNVLEGDGGNEQGTGI</sequence>
<evidence type="ECO:0000256" key="10">
    <source>
        <dbReference type="ARBA" id="ARBA00023004"/>
    </source>
</evidence>
<keyword evidence="2 14" id="KW-0540">Nuclease</keyword>
<dbReference type="Pfam" id="PF21445">
    <property type="entry name" value="ADDB_N"/>
    <property type="match status" value="1"/>
</dbReference>
<keyword evidence="10 14" id="KW-0408">Iron</keyword>
<keyword evidence="6 14" id="KW-0378">Hydrolase</keyword>
<dbReference type="NCBIfam" id="TIGR02773">
    <property type="entry name" value="addB_Gpos"/>
    <property type="match status" value="1"/>
</dbReference>
<protein>
    <recommendedName>
        <fullName evidence="14">ATP-dependent helicase/deoxyribonuclease subunit B</fullName>
        <ecNumber evidence="14">3.1.-.-</ecNumber>
    </recommendedName>
    <alternativeName>
        <fullName evidence="14">ATP-dependent helicase/nuclease subunit AddB</fullName>
    </alternativeName>
</protein>
<dbReference type="GO" id="GO:0016787">
    <property type="term" value="F:hydrolase activity"/>
    <property type="evidence" value="ECO:0007669"/>
    <property type="project" value="UniProtKB-KW"/>
</dbReference>
<evidence type="ECO:0000256" key="9">
    <source>
        <dbReference type="ARBA" id="ARBA00022840"/>
    </source>
</evidence>
<comment type="cofactor">
    <cofactor evidence="14">
        <name>[4Fe-4S] cluster</name>
        <dbReference type="ChEBI" id="CHEBI:49883"/>
    </cofactor>
    <text evidence="14">Binds 1 [4Fe-4S] cluster.</text>
</comment>
<keyword evidence="3 14" id="KW-0479">Metal-binding</keyword>
<feature type="binding site" evidence="14">
    <location>
        <position position="819"/>
    </location>
    <ligand>
        <name>[4Fe-4S] cluster</name>
        <dbReference type="ChEBI" id="CHEBI:49883"/>
    </ligand>
</feature>
<comment type="similarity">
    <text evidence="14">Belongs to the helicase family. AddB/RexB type 1 subfamily.</text>
</comment>
<evidence type="ECO:0000256" key="2">
    <source>
        <dbReference type="ARBA" id="ARBA00022722"/>
    </source>
</evidence>
<feature type="binding site" evidence="14">
    <location>
        <position position="1141"/>
    </location>
    <ligand>
        <name>[4Fe-4S] cluster</name>
        <dbReference type="ChEBI" id="CHEBI:49883"/>
    </ligand>
</feature>
<keyword evidence="12 14" id="KW-0238">DNA-binding</keyword>
<keyword evidence="13 14" id="KW-0234">DNA repair</keyword>
<evidence type="ECO:0000256" key="11">
    <source>
        <dbReference type="ARBA" id="ARBA00023014"/>
    </source>
</evidence>
<dbReference type="PANTHER" id="PTHR30591">
    <property type="entry name" value="RECBCD ENZYME SUBUNIT RECC"/>
    <property type="match status" value="1"/>
</dbReference>
<gene>
    <name evidence="14 16" type="primary">addB</name>
    <name evidence="16" type="ORF">ACFFK0_06295</name>
</gene>
<evidence type="ECO:0000313" key="16">
    <source>
        <dbReference type="EMBL" id="MFC0212066.1"/>
    </source>
</evidence>
<feature type="domain" description="UvrD-like helicase C-terminal" evidence="15">
    <location>
        <begin position="290"/>
        <end position="602"/>
    </location>
</feature>
<comment type="caution">
    <text evidence="16">The sequence shown here is derived from an EMBL/GenBank/DDBJ whole genome shotgun (WGS) entry which is preliminary data.</text>
</comment>
<dbReference type="InterPro" id="IPR049035">
    <property type="entry name" value="ADDB_N"/>
</dbReference>
<keyword evidence="8 14" id="KW-0269">Exonuclease</keyword>
<evidence type="ECO:0000256" key="12">
    <source>
        <dbReference type="ARBA" id="ARBA00023125"/>
    </source>
</evidence>
<feature type="binding site" evidence="14">
    <location>
        <position position="1150"/>
    </location>
    <ligand>
        <name>[4Fe-4S] cluster</name>
        <dbReference type="ChEBI" id="CHEBI:49883"/>
    </ligand>
</feature>
<dbReference type="InterPro" id="IPR027417">
    <property type="entry name" value="P-loop_NTPase"/>
</dbReference>
<dbReference type="Gene3D" id="6.10.140.1030">
    <property type="match status" value="1"/>
</dbReference>
<evidence type="ECO:0000256" key="7">
    <source>
        <dbReference type="ARBA" id="ARBA00022806"/>
    </source>
</evidence>